<dbReference type="InterPro" id="IPR032675">
    <property type="entry name" value="LRR_dom_sf"/>
</dbReference>
<name>A0ABR2PBA9_9ROSI</name>
<keyword evidence="4" id="KW-0433">Leucine-rich repeat</keyword>
<feature type="domain" description="Leucine-rich repeat-containing N-terminal plant-type" evidence="12">
    <location>
        <begin position="13"/>
        <end position="51"/>
    </location>
</feature>
<dbReference type="PANTHER" id="PTHR27004">
    <property type="entry name" value="RECEPTOR-LIKE PROTEIN 12 ISOFORM X1"/>
    <property type="match status" value="1"/>
</dbReference>
<dbReference type="Pfam" id="PF23598">
    <property type="entry name" value="LRR_14"/>
    <property type="match status" value="1"/>
</dbReference>
<dbReference type="Pfam" id="PF13855">
    <property type="entry name" value="LRR_8"/>
    <property type="match status" value="2"/>
</dbReference>
<comment type="caution">
    <text evidence="14">The sequence shown here is derived from an EMBL/GenBank/DDBJ whole genome shotgun (WGS) entry which is preliminary data.</text>
</comment>
<evidence type="ECO:0000256" key="11">
    <source>
        <dbReference type="ARBA" id="ARBA00023180"/>
    </source>
</evidence>
<feature type="domain" description="Disease resistance R13L4/SHOC-2-like LRR" evidence="13">
    <location>
        <begin position="261"/>
        <end position="519"/>
    </location>
</feature>
<sequence>MSTFSMKLTNILTDQSALLTLKDHVTHDPGNILATNWSSSTPVCKWFGVSCGSRHRRVTALDLSGLGLVGTLPSHLGNLSFLSFLYITDNSFHDIIPVQLSNLQRLKHIDFGNNSFSGEIPSSLGYLPKLEILVLSENWLSESIHFTFNNLTGHIPGIMFDNLPNLKELFLGANMLSGRIPDSLFKCKKLQMLSLALNQLEGSLPVEIGNLSMLRFFFIGQNHFQGMIPQQIGNLKNLEYLSLEENNLVGPIPPAIFNTSTLQVISLKSNQLSGSLPSNMRLLLPNLEFLYLGSNQLVGSLPIEIAGLKDLTYFSLSNNRITGSIPESFGDLMNLESLDLSANNLSGEIPKSLEKLHYLKYFNVSFNRLEGEILGGGSFANWKNVTNLDLSGNNLSGAIPDRICDLNSSLRYLGLNDNQLEGALPLSLINCSELVILNVANNKLSDTFPHWLGTLPKLRVLILSSNRFHGSIHDSIATSSFPRLQMLDLSGNEFTGKLPTKFFQNLKALREEVEYEHDNYRYSVNVTIRGLELPFTITVAIPIFTCIDLSINGFHGEIPEAVGELSMLLALNLSHNTLTGPIPPKFANLAALESLDLSFNKLSGRIPSQLTDLTFLEVLKFQNNNLVGSIPRGKQFETFENDSYAGNLDLCGFPLSKECSNGEGSETENHKVNRKGIAFIWKVALMGYGSGMRLEREGCKLDSEKKMKQPVFQFHYNYVLRLLKELLACGFCSCHSRYIRDIWLYRHETIQMSNNNVTTPIESLVV</sequence>
<evidence type="ECO:0000256" key="8">
    <source>
        <dbReference type="ARBA" id="ARBA00022989"/>
    </source>
</evidence>
<dbReference type="SMART" id="SM00369">
    <property type="entry name" value="LRR_TYP"/>
    <property type="match status" value="10"/>
</dbReference>
<keyword evidence="15" id="KW-1185">Reference proteome</keyword>
<evidence type="ECO:0000259" key="13">
    <source>
        <dbReference type="Pfam" id="PF23598"/>
    </source>
</evidence>
<comment type="subcellular location">
    <subcellularLocation>
        <location evidence="1">Cell membrane</location>
        <topology evidence="1">Single-pass type I membrane protein</topology>
    </subcellularLocation>
</comment>
<keyword evidence="5" id="KW-0812">Transmembrane</keyword>
<keyword evidence="6" id="KW-0732">Signal</keyword>
<evidence type="ECO:0000256" key="4">
    <source>
        <dbReference type="ARBA" id="ARBA00022614"/>
    </source>
</evidence>
<dbReference type="SUPFAM" id="SSF52047">
    <property type="entry name" value="RNI-like"/>
    <property type="match status" value="1"/>
</dbReference>
<dbReference type="EMBL" id="JBBPBN010000069">
    <property type="protein sequence ID" value="KAK8985709.1"/>
    <property type="molecule type" value="Genomic_DNA"/>
</dbReference>
<evidence type="ECO:0000256" key="5">
    <source>
        <dbReference type="ARBA" id="ARBA00022692"/>
    </source>
</evidence>
<keyword evidence="9" id="KW-0472">Membrane</keyword>
<comment type="similarity">
    <text evidence="2">Belongs to the RLP family.</text>
</comment>
<dbReference type="Pfam" id="PF08263">
    <property type="entry name" value="LRRNT_2"/>
    <property type="match status" value="1"/>
</dbReference>
<keyword evidence="3" id="KW-1003">Cell membrane</keyword>
<evidence type="ECO:0000256" key="9">
    <source>
        <dbReference type="ARBA" id="ARBA00023136"/>
    </source>
</evidence>
<evidence type="ECO:0000256" key="6">
    <source>
        <dbReference type="ARBA" id="ARBA00022729"/>
    </source>
</evidence>
<dbReference type="InterPro" id="IPR013210">
    <property type="entry name" value="LRR_N_plant-typ"/>
</dbReference>
<dbReference type="InterPro" id="IPR055414">
    <property type="entry name" value="LRR_R13L4/SHOC2-like"/>
</dbReference>
<proteinExistence type="inferred from homology"/>
<dbReference type="PROSITE" id="PS51450">
    <property type="entry name" value="LRR"/>
    <property type="match status" value="1"/>
</dbReference>
<evidence type="ECO:0000256" key="3">
    <source>
        <dbReference type="ARBA" id="ARBA00022475"/>
    </source>
</evidence>
<organism evidence="14 15">
    <name type="scientific">Hibiscus sabdariffa</name>
    <name type="common">roselle</name>
    <dbReference type="NCBI Taxonomy" id="183260"/>
    <lineage>
        <taxon>Eukaryota</taxon>
        <taxon>Viridiplantae</taxon>
        <taxon>Streptophyta</taxon>
        <taxon>Embryophyta</taxon>
        <taxon>Tracheophyta</taxon>
        <taxon>Spermatophyta</taxon>
        <taxon>Magnoliopsida</taxon>
        <taxon>eudicotyledons</taxon>
        <taxon>Gunneridae</taxon>
        <taxon>Pentapetalae</taxon>
        <taxon>rosids</taxon>
        <taxon>malvids</taxon>
        <taxon>Malvales</taxon>
        <taxon>Malvaceae</taxon>
        <taxon>Malvoideae</taxon>
        <taxon>Hibiscus</taxon>
    </lineage>
</organism>
<dbReference type="PRINTS" id="PR00019">
    <property type="entry name" value="LEURICHRPT"/>
</dbReference>
<keyword evidence="11" id="KW-0325">Glycoprotein</keyword>
<evidence type="ECO:0000313" key="14">
    <source>
        <dbReference type="EMBL" id="KAK8985709.1"/>
    </source>
</evidence>
<dbReference type="InterPro" id="IPR003591">
    <property type="entry name" value="Leu-rich_rpt_typical-subtyp"/>
</dbReference>
<dbReference type="SUPFAM" id="SSF52058">
    <property type="entry name" value="L domain-like"/>
    <property type="match status" value="2"/>
</dbReference>
<keyword evidence="8" id="KW-1133">Transmembrane helix</keyword>
<evidence type="ECO:0000256" key="7">
    <source>
        <dbReference type="ARBA" id="ARBA00022737"/>
    </source>
</evidence>
<dbReference type="SMART" id="SM00365">
    <property type="entry name" value="LRR_SD22"/>
    <property type="match status" value="8"/>
</dbReference>
<protein>
    <recommendedName>
        <fullName evidence="16">Leucine-rich repeat-containing N-terminal plant-type domain-containing protein</fullName>
    </recommendedName>
</protein>
<evidence type="ECO:0000256" key="1">
    <source>
        <dbReference type="ARBA" id="ARBA00004251"/>
    </source>
</evidence>
<accession>A0ABR2PBA9</accession>
<keyword evidence="7" id="KW-0677">Repeat</keyword>
<evidence type="ECO:0008006" key="16">
    <source>
        <dbReference type="Google" id="ProtNLM"/>
    </source>
</evidence>
<evidence type="ECO:0000259" key="12">
    <source>
        <dbReference type="Pfam" id="PF08263"/>
    </source>
</evidence>
<evidence type="ECO:0000313" key="15">
    <source>
        <dbReference type="Proteomes" id="UP001396334"/>
    </source>
</evidence>
<evidence type="ECO:0000256" key="2">
    <source>
        <dbReference type="ARBA" id="ARBA00009592"/>
    </source>
</evidence>
<dbReference type="Gene3D" id="3.80.10.10">
    <property type="entry name" value="Ribonuclease Inhibitor"/>
    <property type="match status" value="3"/>
</dbReference>
<dbReference type="InterPro" id="IPR001611">
    <property type="entry name" value="Leu-rich_rpt"/>
</dbReference>
<dbReference type="PANTHER" id="PTHR27004:SF208">
    <property type="entry name" value="LRR RECEPTOR-LIKE SERINE_THREONINE-PROTEIN KINASE GSO2"/>
    <property type="match status" value="1"/>
</dbReference>
<gene>
    <name evidence="14" type="ORF">V6N11_068952</name>
</gene>
<evidence type="ECO:0000256" key="10">
    <source>
        <dbReference type="ARBA" id="ARBA00023170"/>
    </source>
</evidence>
<dbReference type="Proteomes" id="UP001396334">
    <property type="component" value="Unassembled WGS sequence"/>
</dbReference>
<keyword evidence="10" id="KW-0675">Receptor</keyword>
<dbReference type="Pfam" id="PF00560">
    <property type="entry name" value="LRR_1"/>
    <property type="match status" value="2"/>
</dbReference>
<reference evidence="14 15" key="1">
    <citation type="journal article" date="2024" name="G3 (Bethesda)">
        <title>Genome assembly of Hibiscus sabdariffa L. provides insights into metabolisms of medicinal natural products.</title>
        <authorList>
            <person name="Kim T."/>
        </authorList>
    </citation>
    <scope>NUCLEOTIDE SEQUENCE [LARGE SCALE GENOMIC DNA]</scope>
    <source>
        <strain evidence="14">TK-2024</strain>
        <tissue evidence="14">Old leaves</tissue>
    </source>
</reference>